<gene>
    <name evidence="1" type="ORF">NE237_007268</name>
</gene>
<evidence type="ECO:0000313" key="1">
    <source>
        <dbReference type="EMBL" id="KAJ4974094.1"/>
    </source>
</evidence>
<accession>A0A9Q0KPT6</accession>
<organism evidence="1 2">
    <name type="scientific">Protea cynaroides</name>
    <dbReference type="NCBI Taxonomy" id="273540"/>
    <lineage>
        <taxon>Eukaryota</taxon>
        <taxon>Viridiplantae</taxon>
        <taxon>Streptophyta</taxon>
        <taxon>Embryophyta</taxon>
        <taxon>Tracheophyta</taxon>
        <taxon>Spermatophyta</taxon>
        <taxon>Magnoliopsida</taxon>
        <taxon>Proteales</taxon>
        <taxon>Proteaceae</taxon>
        <taxon>Protea</taxon>
    </lineage>
</organism>
<protein>
    <submittedName>
        <fullName evidence="1">Uncharacterized protein</fullName>
    </submittedName>
</protein>
<dbReference type="PANTHER" id="PTHR33240:SF15">
    <property type="entry name" value="GAG-PRO-LIKE PROTEIN"/>
    <property type="match status" value="1"/>
</dbReference>
<dbReference type="AlphaFoldDB" id="A0A9Q0KPT6"/>
<proteinExistence type="predicted"/>
<dbReference type="OrthoDB" id="2919534at2759"/>
<dbReference type="Proteomes" id="UP001141806">
    <property type="component" value="Unassembled WGS sequence"/>
</dbReference>
<keyword evidence="2" id="KW-1185">Reference proteome</keyword>
<dbReference type="PANTHER" id="PTHR33240">
    <property type="entry name" value="OS08G0508500 PROTEIN"/>
    <property type="match status" value="1"/>
</dbReference>
<dbReference type="CDD" id="cd00303">
    <property type="entry name" value="retropepsin_like"/>
    <property type="match status" value="1"/>
</dbReference>
<evidence type="ECO:0000313" key="2">
    <source>
        <dbReference type="Proteomes" id="UP001141806"/>
    </source>
</evidence>
<reference evidence="1" key="1">
    <citation type="journal article" date="2023" name="Plant J.">
        <title>The genome of the king protea, Protea cynaroides.</title>
        <authorList>
            <person name="Chang J."/>
            <person name="Duong T.A."/>
            <person name="Schoeman C."/>
            <person name="Ma X."/>
            <person name="Roodt D."/>
            <person name="Barker N."/>
            <person name="Li Z."/>
            <person name="Van de Peer Y."/>
            <person name="Mizrachi E."/>
        </authorList>
    </citation>
    <scope>NUCLEOTIDE SEQUENCE</scope>
    <source>
        <tissue evidence="1">Young leaves</tissue>
    </source>
</reference>
<dbReference type="EMBL" id="JAMYWD010000004">
    <property type="protein sequence ID" value="KAJ4974094.1"/>
    <property type="molecule type" value="Genomic_DNA"/>
</dbReference>
<sequence>MRNDLRSTKAKAATQLAKAVQEKNTTIDRPSLAEAATSVAAEDLSYDPSMQGRKAMTIIGGSAAGNTSAKARKAYAQSVKSTEWPGKRARTGDFLTFSDEDLCGLELPHEDAIVITLRIEDSDVHKIMVDTGSSADIIYWQAFQGMEIPHERLLPVGYPLVSFSGDIVNVKGFIRLPVKAGTYPRESRVTMNFLVVNVPSSYNALLGRPDMIALRSVPSPLHLVIKFPTPRGAGECRTDQLVSRKCYSAELMDYKKLAHALQVHVEDLRDDPKQQRGAPAEDLVQVPLVEENPKRTIQIRSSLAELQKIELVSFLRANADIFAWSAADMPGIPQDVAQHCLNVDPRHRPMRQKKRTFAASR</sequence>
<name>A0A9Q0KPT6_9MAGN</name>
<comment type="caution">
    <text evidence="1">The sequence shown here is derived from an EMBL/GenBank/DDBJ whole genome shotgun (WGS) entry which is preliminary data.</text>
</comment>